<dbReference type="Pfam" id="PF02875">
    <property type="entry name" value="Mur_ligase_C"/>
    <property type="match status" value="1"/>
</dbReference>
<dbReference type="NCBIfam" id="TIGR01087">
    <property type="entry name" value="murD"/>
    <property type="match status" value="1"/>
</dbReference>
<keyword evidence="12" id="KW-1185">Reference proteome</keyword>
<dbReference type="EC" id="6.3.2.9" evidence="7 8"/>
<dbReference type="HAMAP" id="MF_00639">
    <property type="entry name" value="MurD"/>
    <property type="match status" value="1"/>
</dbReference>
<dbReference type="InterPro" id="IPR036565">
    <property type="entry name" value="Mur-like_cat_sf"/>
</dbReference>
<accession>A0ABQ6LKZ4</accession>
<feature type="binding site" evidence="7">
    <location>
        <begin position="128"/>
        <end position="134"/>
    </location>
    <ligand>
        <name>ATP</name>
        <dbReference type="ChEBI" id="CHEBI:30616"/>
    </ligand>
</feature>
<evidence type="ECO:0000259" key="9">
    <source>
        <dbReference type="Pfam" id="PF02875"/>
    </source>
</evidence>
<evidence type="ECO:0000259" key="10">
    <source>
        <dbReference type="Pfam" id="PF08245"/>
    </source>
</evidence>
<gene>
    <name evidence="7 11" type="primary">murD</name>
    <name evidence="11" type="ORF">LNKW23_15550</name>
</gene>
<reference evidence="11 12" key="1">
    <citation type="submission" date="2023-04" db="EMBL/GenBank/DDBJ databases">
        <title>Marinoamorphus aggregata gen. nov., sp. Nov., isolate from tissue of brittle star Ophioplocus japonicus.</title>
        <authorList>
            <person name="Kawano K."/>
            <person name="Sawayama S."/>
            <person name="Nakagawa S."/>
        </authorList>
    </citation>
    <scope>NUCLEOTIDE SEQUENCE [LARGE SCALE GENOMIC DNA]</scope>
    <source>
        <strain evidence="11 12">NKW23</strain>
    </source>
</reference>
<evidence type="ECO:0000256" key="2">
    <source>
        <dbReference type="ARBA" id="ARBA00004752"/>
    </source>
</evidence>
<keyword evidence="5 7" id="KW-0547">Nucleotide-binding</keyword>
<evidence type="ECO:0000256" key="3">
    <source>
        <dbReference type="ARBA" id="ARBA00022490"/>
    </source>
</evidence>
<evidence type="ECO:0000256" key="1">
    <source>
        <dbReference type="ARBA" id="ARBA00004496"/>
    </source>
</evidence>
<evidence type="ECO:0000313" key="11">
    <source>
        <dbReference type="EMBL" id="GMG82342.1"/>
    </source>
</evidence>
<evidence type="ECO:0000256" key="6">
    <source>
        <dbReference type="ARBA" id="ARBA00022840"/>
    </source>
</evidence>
<evidence type="ECO:0000256" key="4">
    <source>
        <dbReference type="ARBA" id="ARBA00022598"/>
    </source>
</evidence>
<keyword evidence="7 8" id="KW-0961">Cell wall biogenesis/degradation</keyword>
<keyword evidence="7 8" id="KW-0133">Cell shape</keyword>
<organism evidence="11 12">
    <name type="scientific">Paralimibaculum aggregatum</name>
    <dbReference type="NCBI Taxonomy" id="3036245"/>
    <lineage>
        <taxon>Bacteria</taxon>
        <taxon>Pseudomonadati</taxon>
        <taxon>Pseudomonadota</taxon>
        <taxon>Alphaproteobacteria</taxon>
        <taxon>Rhodobacterales</taxon>
        <taxon>Paracoccaceae</taxon>
        <taxon>Paralimibaculum</taxon>
    </lineage>
</organism>
<keyword evidence="3 7" id="KW-0963">Cytoplasm</keyword>
<feature type="domain" description="Mur ligase C-terminal" evidence="9">
    <location>
        <begin position="332"/>
        <end position="441"/>
    </location>
</feature>
<dbReference type="Gene3D" id="3.40.50.720">
    <property type="entry name" value="NAD(P)-binding Rossmann-like Domain"/>
    <property type="match status" value="1"/>
</dbReference>
<evidence type="ECO:0000313" key="12">
    <source>
        <dbReference type="Proteomes" id="UP001239909"/>
    </source>
</evidence>
<keyword evidence="4 7" id="KW-0436">Ligase</keyword>
<keyword evidence="6 7" id="KW-0067">ATP-binding</keyword>
<name>A0ABQ6LKZ4_9RHOB</name>
<keyword evidence="7 8" id="KW-0131">Cell cycle</keyword>
<dbReference type="InterPro" id="IPR005762">
    <property type="entry name" value="MurD"/>
</dbReference>
<dbReference type="RefSeq" id="WP_285671118.1">
    <property type="nucleotide sequence ID" value="NZ_BSYI01000009.1"/>
</dbReference>
<dbReference type="GO" id="GO:0016874">
    <property type="term" value="F:ligase activity"/>
    <property type="evidence" value="ECO:0007669"/>
    <property type="project" value="UniProtKB-KW"/>
</dbReference>
<keyword evidence="7 8" id="KW-0573">Peptidoglycan synthesis</keyword>
<dbReference type="Gene3D" id="3.40.1190.10">
    <property type="entry name" value="Mur-like, catalytic domain"/>
    <property type="match status" value="1"/>
</dbReference>
<comment type="subcellular location">
    <subcellularLocation>
        <location evidence="1 7 8">Cytoplasm</location>
    </subcellularLocation>
</comment>
<dbReference type="InterPro" id="IPR013221">
    <property type="entry name" value="Mur_ligase_cen"/>
</dbReference>
<dbReference type="InterPro" id="IPR036615">
    <property type="entry name" value="Mur_ligase_C_dom_sf"/>
</dbReference>
<dbReference type="SUPFAM" id="SSF53623">
    <property type="entry name" value="MurD-like peptide ligases, catalytic domain"/>
    <property type="match status" value="1"/>
</dbReference>
<dbReference type="PANTHER" id="PTHR43692:SF1">
    <property type="entry name" value="UDP-N-ACETYLMURAMOYLALANINE--D-GLUTAMATE LIGASE"/>
    <property type="match status" value="1"/>
</dbReference>
<dbReference type="Proteomes" id="UP001239909">
    <property type="component" value="Unassembled WGS sequence"/>
</dbReference>
<keyword evidence="7 8" id="KW-0132">Cell division</keyword>
<dbReference type="Pfam" id="PF08245">
    <property type="entry name" value="Mur_ligase_M"/>
    <property type="match status" value="1"/>
</dbReference>
<evidence type="ECO:0000256" key="5">
    <source>
        <dbReference type="ARBA" id="ARBA00022741"/>
    </source>
</evidence>
<comment type="pathway">
    <text evidence="2 7 8">Cell wall biogenesis; peptidoglycan biosynthesis.</text>
</comment>
<dbReference type="Gene3D" id="3.90.190.20">
    <property type="entry name" value="Mur ligase, C-terminal domain"/>
    <property type="match status" value="1"/>
</dbReference>
<sequence>MIPVSAYAGARVGVLGLGRSGLATARALAAGGAEPVLWDDGEAARGRAAEAGFAVEDLARERAAAGLAALIVSPGIAHLYPAPHPAIALAQAAGVPVDNEIGLFFAALEAAKLDFDEGPEPKVVAITGSNGKSTTTALLRHILAAARRPVQMGGNIGRAALDLDPPGPGETVVLELSSYQTELARALAPDIAVFLNLAPDHLDRHGGIGGYFAAKRRLFEAGAPARAIIGIDEPEGRFLASLIPPEDLIAISASRRLRGEGWPDWRVFMNRSHLTEWRGGRQVAAIDMRACPGLLGAHNHQNAAAAYAAARALGLGPKAIEAGLASFPGLAHRMERLGASPSGVIWVNDSKATNAAATARALAAFEGVHLILGGRAKEDGIAALAPLFPRIAHAYLIGEAAERFAAELGETPQTRCGTLQAAVAAAAAAAAPGAVVLLSPAAASFDQFADFEARGDAFRALAAPHLAPPDAAPRDDREETAR</sequence>
<comment type="caution">
    <text evidence="11">The sequence shown here is derived from an EMBL/GenBank/DDBJ whole genome shotgun (WGS) entry which is preliminary data.</text>
</comment>
<evidence type="ECO:0000256" key="7">
    <source>
        <dbReference type="HAMAP-Rule" id="MF_00639"/>
    </source>
</evidence>
<feature type="domain" description="Mur ligase central" evidence="10">
    <location>
        <begin position="126"/>
        <end position="310"/>
    </location>
</feature>
<protein>
    <recommendedName>
        <fullName evidence="7 8">UDP-N-acetylmuramoylalanine--D-glutamate ligase</fullName>
        <ecNumber evidence="7 8">6.3.2.9</ecNumber>
    </recommendedName>
    <alternativeName>
        <fullName evidence="7">D-glutamic acid-adding enzyme</fullName>
    </alternativeName>
    <alternativeName>
        <fullName evidence="7">UDP-N-acetylmuramoyl-L-alanyl-D-glutamate synthetase</fullName>
    </alternativeName>
</protein>
<dbReference type="PANTHER" id="PTHR43692">
    <property type="entry name" value="UDP-N-ACETYLMURAMOYLALANINE--D-GLUTAMATE LIGASE"/>
    <property type="match status" value="1"/>
</dbReference>
<dbReference type="SUPFAM" id="SSF53244">
    <property type="entry name" value="MurD-like peptide ligases, peptide-binding domain"/>
    <property type="match status" value="1"/>
</dbReference>
<dbReference type="InterPro" id="IPR004101">
    <property type="entry name" value="Mur_ligase_C"/>
</dbReference>
<dbReference type="EMBL" id="BSYI01000009">
    <property type="protein sequence ID" value="GMG82342.1"/>
    <property type="molecule type" value="Genomic_DNA"/>
</dbReference>
<proteinExistence type="inferred from homology"/>
<comment type="function">
    <text evidence="7 8">Cell wall formation. Catalyzes the addition of glutamate to the nucleotide precursor UDP-N-acetylmuramoyl-L-alanine (UMA).</text>
</comment>
<comment type="similarity">
    <text evidence="7">Belongs to the MurCDEF family.</text>
</comment>
<evidence type="ECO:0000256" key="8">
    <source>
        <dbReference type="RuleBase" id="RU003664"/>
    </source>
</evidence>
<comment type="catalytic activity">
    <reaction evidence="7 8">
        <text>UDP-N-acetyl-alpha-D-muramoyl-L-alanine + D-glutamate + ATP = UDP-N-acetyl-alpha-D-muramoyl-L-alanyl-D-glutamate + ADP + phosphate + H(+)</text>
        <dbReference type="Rhea" id="RHEA:16429"/>
        <dbReference type="ChEBI" id="CHEBI:15378"/>
        <dbReference type="ChEBI" id="CHEBI:29986"/>
        <dbReference type="ChEBI" id="CHEBI:30616"/>
        <dbReference type="ChEBI" id="CHEBI:43474"/>
        <dbReference type="ChEBI" id="CHEBI:83898"/>
        <dbReference type="ChEBI" id="CHEBI:83900"/>
        <dbReference type="ChEBI" id="CHEBI:456216"/>
        <dbReference type="EC" id="6.3.2.9"/>
    </reaction>
</comment>
<dbReference type="SUPFAM" id="SSF51984">
    <property type="entry name" value="MurCD N-terminal domain"/>
    <property type="match status" value="1"/>
</dbReference>